<accession>A0ABD3F5Y2</accession>
<organism evidence="1 2">
    <name type="scientific">Phytophthora oleae</name>
    <dbReference type="NCBI Taxonomy" id="2107226"/>
    <lineage>
        <taxon>Eukaryota</taxon>
        <taxon>Sar</taxon>
        <taxon>Stramenopiles</taxon>
        <taxon>Oomycota</taxon>
        <taxon>Peronosporomycetes</taxon>
        <taxon>Peronosporales</taxon>
        <taxon>Peronosporaceae</taxon>
        <taxon>Phytophthora</taxon>
    </lineage>
</organism>
<comment type="caution">
    <text evidence="1">The sequence shown here is derived from an EMBL/GenBank/DDBJ whole genome shotgun (WGS) entry which is preliminary data.</text>
</comment>
<dbReference type="EMBL" id="JBIMZQ010000034">
    <property type="protein sequence ID" value="KAL3661771.1"/>
    <property type="molecule type" value="Genomic_DNA"/>
</dbReference>
<keyword evidence="2" id="KW-1185">Reference proteome</keyword>
<gene>
    <name evidence="1" type="ORF">V7S43_013066</name>
</gene>
<reference evidence="1 2" key="1">
    <citation type="submission" date="2024-09" db="EMBL/GenBank/DDBJ databases">
        <title>Genome sequencing and assembly of Phytophthora oleae, isolate VK10A, causative agent of rot of olive drupes.</title>
        <authorList>
            <person name="Conti Taguali S."/>
            <person name="Riolo M."/>
            <person name="La Spada F."/>
            <person name="Cacciola S.O."/>
            <person name="Dionisio G."/>
        </authorList>
    </citation>
    <scope>NUCLEOTIDE SEQUENCE [LARGE SCALE GENOMIC DNA]</scope>
    <source>
        <strain evidence="1 2">VK10A</strain>
    </source>
</reference>
<evidence type="ECO:0008006" key="3">
    <source>
        <dbReference type="Google" id="ProtNLM"/>
    </source>
</evidence>
<evidence type="ECO:0000313" key="2">
    <source>
        <dbReference type="Proteomes" id="UP001632037"/>
    </source>
</evidence>
<evidence type="ECO:0000313" key="1">
    <source>
        <dbReference type="EMBL" id="KAL3661771.1"/>
    </source>
</evidence>
<dbReference type="Proteomes" id="UP001632037">
    <property type="component" value="Unassembled WGS sequence"/>
</dbReference>
<sequence length="160" mass="17330">MTGSVASDYLQDTCSGTAGFLQAVALLIGRCPANTAVKSLRYESDPRTSPALRAAYKAAQTAFQRNVGAVMCSSNYGGLLSRWQPVYVVAGTLIPHKSKENDGMVEFHSCAEGFPASKFGKNYVDTFYSTGLNHVDTSFRNGDGLLSISRKPVKWFECLL</sequence>
<protein>
    <recommendedName>
        <fullName evidence="3">Subtilisin</fullName>
    </recommendedName>
</protein>
<dbReference type="PANTHER" id="PTHR22538">
    <property type="entry name" value="CILIA- AND FLAGELLA-ASSOCIATED PROTEIN 74"/>
    <property type="match status" value="1"/>
</dbReference>
<name>A0ABD3F5Y2_9STRA</name>
<dbReference type="PANTHER" id="PTHR22538:SF1">
    <property type="entry name" value="VWFD DOMAIN-CONTAINING PROTEIN"/>
    <property type="match status" value="1"/>
</dbReference>
<dbReference type="AlphaFoldDB" id="A0ABD3F5Y2"/>
<proteinExistence type="predicted"/>